<keyword evidence="1" id="KW-0812">Transmembrane</keyword>
<name>A0A6A4ICY3_9AGAR</name>
<proteinExistence type="predicted"/>
<organism evidence="2 3">
    <name type="scientific">Gymnopus androsaceus JB14</name>
    <dbReference type="NCBI Taxonomy" id="1447944"/>
    <lineage>
        <taxon>Eukaryota</taxon>
        <taxon>Fungi</taxon>
        <taxon>Dikarya</taxon>
        <taxon>Basidiomycota</taxon>
        <taxon>Agaricomycotina</taxon>
        <taxon>Agaricomycetes</taxon>
        <taxon>Agaricomycetidae</taxon>
        <taxon>Agaricales</taxon>
        <taxon>Marasmiineae</taxon>
        <taxon>Omphalotaceae</taxon>
        <taxon>Gymnopus</taxon>
    </lineage>
</organism>
<dbReference type="OrthoDB" id="2988301at2759"/>
<sequence>MTDNMLLVAFNVIEAVGLAGALVIIITAVVSPSIQRLPTWYLVLCGSAVCSFSMLLLAMAQRQSGPEPDFALCLIQGALIYASPIWFDYNFDPSLSALNPSNRFHLTVLYYVKQYTGKISHKSKWLLLSTVILFILVTIVLLVIGILNPQIVQRDQFYCHFTKYIGVYAMSLFSIAFATIAVTFESKSGKLLYRHWKNKDEYYHKSNGIVSGHGSPGRFQSPFNPLSGVSTLFLSMKPAIEYLRTVLALALLSNIVVVLALNMSIIRAWMFWNNHKFGSPQVHVEVKVEQSV</sequence>
<feature type="transmembrane region" description="Helical" evidence="1">
    <location>
        <begin position="242"/>
        <end position="261"/>
    </location>
</feature>
<feature type="transmembrane region" description="Helical" evidence="1">
    <location>
        <begin position="125"/>
        <end position="144"/>
    </location>
</feature>
<dbReference type="Proteomes" id="UP000799118">
    <property type="component" value="Unassembled WGS sequence"/>
</dbReference>
<dbReference type="EMBL" id="ML769397">
    <property type="protein sequence ID" value="KAE9407158.1"/>
    <property type="molecule type" value="Genomic_DNA"/>
</dbReference>
<accession>A0A6A4ICY3</accession>
<feature type="transmembrane region" description="Helical" evidence="1">
    <location>
        <begin position="40"/>
        <end position="58"/>
    </location>
</feature>
<keyword evidence="1" id="KW-0472">Membrane</keyword>
<keyword evidence="3" id="KW-1185">Reference proteome</keyword>
<protein>
    <recommendedName>
        <fullName evidence="4">G-protein coupled receptors family 1 profile domain-containing protein</fullName>
    </recommendedName>
</protein>
<evidence type="ECO:0008006" key="4">
    <source>
        <dbReference type="Google" id="ProtNLM"/>
    </source>
</evidence>
<feature type="transmembrane region" description="Helical" evidence="1">
    <location>
        <begin position="12"/>
        <end position="34"/>
    </location>
</feature>
<gene>
    <name evidence="2" type="ORF">BT96DRAFT_986775</name>
</gene>
<evidence type="ECO:0000256" key="1">
    <source>
        <dbReference type="SAM" id="Phobius"/>
    </source>
</evidence>
<evidence type="ECO:0000313" key="3">
    <source>
        <dbReference type="Proteomes" id="UP000799118"/>
    </source>
</evidence>
<keyword evidence="1" id="KW-1133">Transmembrane helix</keyword>
<evidence type="ECO:0000313" key="2">
    <source>
        <dbReference type="EMBL" id="KAE9407158.1"/>
    </source>
</evidence>
<dbReference type="AlphaFoldDB" id="A0A6A4ICY3"/>
<feature type="transmembrane region" description="Helical" evidence="1">
    <location>
        <begin position="165"/>
        <end position="184"/>
    </location>
</feature>
<feature type="transmembrane region" description="Helical" evidence="1">
    <location>
        <begin position="70"/>
        <end position="87"/>
    </location>
</feature>
<reference evidence="2" key="1">
    <citation type="journal article" date="2019" name="Environ. Microbiol.">
        <title>Fungal ecological strategies reflected in gene transcription - a case study of two litter decomposers.</title>
        <authorList>
            <person name="Barbi F."/>
            <person name="Kohler A."/>
            <person name="Barry K."/>
            <person name="Baskaran P."/>
            <person name="Daum C."/>
            <person name="Fauchery L."/>
            <person name="Ihrmark K."/>
            <person name="Kuo A."/>
            <person name="LaButti K."/>
            <person name="Lipzen A."/>
            <person name="Morin E."/>
            <person name="Grigoriev I.V."/>
            <person name="Henrissat B."/>
            <person name="Lindahl B."/>
            <person name="Martin F."/>
        </authorList>
    </citation>
    <scope>NUCLEOTIDE SEQUENCE</scope>
    <source>
        <strain evidence="2">JB14</strain>
    </source>
</reference>